<feature type="signal peptide" evidence="1">
    <location>
        <begin position="1"/>
        <end position="23"/>
    </location>
</feature>
<name>A0AAV7F6Z3_ARIFI</name>
<proteinExistence type="predicted"/>
<feature type="chain" id="PRO_5043641887" evidence="1">
    <location>
        <begin position="24"/>
        <end position="93"/>
    </location>
</feature>
<evidence type="ECO:0000313" key="3">
    <source>
        <dbReference type="Proteomes" id="UP000825729"/>
    </source>
</evidence>
<dbReference type="EMBL" id="JAINDJ010000003">
    <property type="protein sequence ID" value="KAG9455328.1"/>
    <property type="molecule type" value="Genomic_DNA"/>
</dbReference>
<protein>
    <submittedName>
        <fullName evidence="2">Uncharacterized protein</fullName>
    </submittedName>
</protein>
<accession>A0AAV7F6Z3</accession>
<evidence type="ECO:0000256" key="1">
    <source>
        <dbReference type="SAM" id="SignalP"/>
    </source>
</evidence>
<reference evidence="2 3" key="1">
    <citation type="submission" date="2021-07" db="EMBL/GenBank/DDBJ databases">
        <title>The Aristolochia fimbriata genome: insights into angiosperm evolution, floral development and chemical biosynthesis.</title>
        <authorList>
            <person name="Jiao Y."/>
        </authorList>
    </citation>
    <scope>NUCLEOTIDE SEQUENCE [LARGE SCALE GENOMIC DNA]</scope>
    <source>
        <strain evidence="2">IBCAS-2021</strain>
        <tissue evidence="2">Leaf</tissue>
    </source>
</reference>
<keyword evidence="1" id="KW-0732">Signal</keyword>
<dbReference type="AlphaFoldDB" id="A0AAV7F6Z3"/>
<gene>
    <name evidence="2" type="ORF">H6P81_008232</name>
</gene>
<organism evidence="2 3">
    <name type="scientific">Aristolochia fimbriata</name>
    <name type="common">White veined hardy Dutchman's pipe vine</name>
    <dbReference type="NCBI Taxonomy" id="158543"/>
    <lineage>
        <taxon>Eukaryota</taxon>
        <taxon>Viridiplantae</taxon>
        <taxon>Streptophyta</taxon>
        <taxon>Embryophyta</taxon>
        <taxon>Tracheophyta</taxon>
        <taxon>Spermatophyta</taxon>
        <taxon>Magnoliopsida</taxon>
        <taxon>Magnoliidae</taxon>
        <taxon>Piperales</taxon>
        <taxon>Aristolochiaceae</taxon>
        <taxon>Aristolochia</taxon>
    </lineage>
</organism>
<keyword evidence="3" id="KW-1185">Reference proteome</keyword>
<comment type="caution">
    <text evidence="2">The sequence shown here is derived from an EMBL/GenBank/DDBJ whole genome shotgun (WGS) entry which is preliminary data.</text>
</comment>
<evidence type="ECO:0000313" key="2">
    <source>
        <dbReference type="EMBL" id="KAG9455328.1"/>
    </source>
</evidence>
<dbReference type="Proteomes" id="UP000825729">
    <property type="component" value="Unassembled WGS sequence"/>
</dbReference>
<sequence length="93" mass="9719">MARLGNVVVVVFLVCTMLGVSHCVPECCKNYDIGRCDPVSAHDHEVCDNFCRMGCSYGGTCSANAYRQICGCAGAVHGPGACKDGKSSSTKVP</sequence>